<name>A0A084VPU7_ANOSI</name>
<keyword evidence="3" id="KW-1185">Reference proteome</keyword>
<dbReference type="EnsemblMetazoa" id="ASIC007379-RA">
    <property type="protein sequence ID" value="ASIC007379-PA"/>
    <property type="gene ID" value="ASIC007379"/>
</dbReference>
<evidence type="ECO:0000313" key="3">
    <source>
        <dbReference type="Proteomes" id="UP000030765"/>
    </source>
</evidence>
<evidence type="ECO:0000313" key="2">
    <source>
        <dbReference type="EnsemblMetazoa" id="ASIC007379-PA"/>
    </source>
</evidence>
<protein>
    <submittedName>
        <fullName evidence="1 2">Uncharacterized protein</fullName>
    </submittedName>
</protein>
<accession>A0A084VPU7</accession>
<evidence type="ECO:0000313" key="1">
    <source>
        <dbReference type="EMBL" id="KFB39991.1"/>
    </source>
</evidence>
<sequence length="157" mass="17197">MPGRTNLTPIQDLRNERNGGSIRLGNGIEFGPEMAHTIGLWELGGDGRGTELYSPLTVTTFCRCVHVALHCVALFSANLPAEGPVGPVDPYPDKQFFCVRAGSAVAPKTTTAWERQGTTAGVWLSFGSRFPRESRPRRPGSRWTPRCNVQPVHHNCI</sequence>
<dbReference type="EMBL" id="KE524999">
    <property type="protein sequence ID" value="KFB39991.1"/>
    <property type="molecule type" value="Genomic_DNA"/>
</dbReference>
<dbReference type="Proteomes" id="UP000030765">
    <property type="component" value="Unassembled WGS sequence"/>
</dbReference>
<gene>
    <name evidence="1" type="ORF">ZHAS_00007379</name>
</gene>
<dbReference type="VEuPathDB" id="VectorBase:ASIC007379"/>
<dbReference type="AlphaFoldDB" id="A0A084VPU7"/>
<reference evidence="2" key="2">
    <citation type="submission" date="2020-05" db="UniProtKB">
        <authorList>
            <consortium name="EnsemblMetazoa"/>
        </authorList>
    </citation>
    <scope>IDENTIFICATION</scope>
</reference>
<organism evidence="1">
    <name type="scientific">Anopheles sinensis</name>
    <name type="common">Mosquito</name>
    <dbReference type="NCBI Taxonomy" id="74873"/>
    <lineage>
        <taxon>Eukaryota</taxon>
        <taxon>Metazoa</taxon>
        <taxon>Ecdysozoa</taxon>
        <taxon>Arthropoda</taxon>
        <taxon>Hexapoda</taxon>
        <taxon>Insecta</taxon>
        <taxon>Pterygota</taxon>
        <taxon>Neoptera</taxon>
        <taxon>Endopterygota</taxon>
        <taxon>Diptera</taxon>
        <taxon>Nematocera</taxon>
        <taxon>Culicoidea</taxon>
        <taxon>Culicidae</taxon>
        <taxon>Anophelinae</taxon>
        <taxon>Anopheles</taxon>
    </lineage>
</organism>
<reference evidence="1 3" key="1">
    <citation type="journal article" date="2014" name="BMC Genomics">
        <title>Genome sequence of Anopheles sinensis provides insight into genetics basis of mosquito competence for malaria parasites.</title>
        <authorList>
            <person name="Zhou D."/>
            <person name="Zhang D."/>
            <person name="Ding G."/>
            <person name="Shi L."/>
            <person name="Hou Q."/>
            <person name="Ye Y."/>
            <person name="Xu Y."/>
            <person name="Zhou H."/>
            <person name="Xiong C."/>
            <person name="Li S."/>
            <person name="Yu J."/>
            <person name="Hong S."/>
            <person name="Yu X."/>
            <person name="Zou P."/>
            <person name="Chen C."/>
            <person name="Chang X."/>
            <person name="Wang W."/>
            <person name="Lv Y."/>
            <person name="Sun Y."/>
            <person name="Ma L."/>
            <person name="Shen B."/>
            <person name="Zhu C."/>
        </authorList>
    </citation>
    <scope>NUCLEOTIDE SEQUENCE [LARGE SCALE GENOMIC DNA]</scope>
</reference>
<dbReference type="EMBL" id="ATLV01015034">
    <property type="status" value="NOT_ANNOTATED_CDS"/>
    <property type="molecule type" value="Genomic_DNA"/>
</dbReference>
<proteinExistence type="predicted"/>